<dbReference type="Proteomes" id="UP000027456">
    <property type="component" value="Unassembled WGS sequence"/>
</dbReference>
<name>A0A074RS79_9AGAM</name>
<keyword evidence="3" id="KW-1185">Reference proteome</keyword>
<accession>A0A074RS79</accession>
<evidence type="ECO:0000313" key="3">
    <source>
        <dbReference type="Proteomes" id="UP000027456"/>
    </source>
</evidence>
<sequence length="315" mass="35130">MDKPRFLNLSESGRSLADSSRLLYLAAGCVDPPTDYHHHPRTLIREYQSRSSTGVIMIPVTQSSYYADLFDAIWQPVDVPEVKSKGQSLADTLILPYQEKPLRHLSDDQTEADKILLYMLMGGIPRTIVHSIVRSNSYDIVVPSNISTAPYIAISYADDTEEEHSTFINDICPTQDPEFLTIPSPDATLTDHEHEASDEACSDTAAEDLSVSSCAAVGFHGSEDSDLESTTGIERYSSWRDRLDTIVPSEMSFVSRTAVRSPPNLASKPPRDLLELENEEPEVSEEMDLSWNSYESDTESDLTRSSDIEEWSSIL</sequence>
<dbReference type="AlphaFoldDB" id="A0A074RS79"/>
<dbReference type="EMBL" id="AZST01000710">
    <property type="protein sequence ID" value="KEP47553.1"/>
    <property type="molecule type" value="Genomic_DNA"/>
</dbReference>
<feature type="compositionally biased region" description="Acidic residues" evidence="1">
    <location>
        <begin position="275"/>
        <end position="288"/>
    </location>
</feature>
<reference evidence="2 3" key="1">
    <citation type="submission" date="2013-12" db="EMBL/GenBank/DDBJ databases">
        <authorList>
            <person name="Cubeta M."/>
            <person name="Pakala S."/>
            <person name="Fedorova N."/>
            <person name="Thomas E."/>
            <person name="Dean R."/>
            <person name="Jabaji S."/>
            <person name="Neate S."/>
            <person name="Toda T."/>
            <person name="Tavantzis S."/>
            <person name="Vilgalys R."/>
            <person name="Bharathan N."/>
            <person name="Pakala S."/>
            <person name="Losada L.S."/>
            <person name="Zafar N."/>
            <person name="Nierman W."/>
        </authorList>
    </citation>
    <scope>NUCLEOTIDE SEQUENCE [LARGE SCALE GENOMIC DNA]</scope>
    <source>
        <strain evidence="2 3">123E</strain>
    </source>
</reference>
<feature type="region of interest" description="Disordered" evidence="1">
    <location>
        <begin position="255"/>
        <end position="315"/>
    </location>
</feature>
<organism evidence="2 3">
    <name type="scientific">Rhizoctonia solani 123E</name>
    <dbReference type="NCBI Taxonomy" id="1423351"/>
    <lineage>
        <taxon>Eukaryota</taxon>
        <taxon>Fungi</taxon>
        <taxon>Dikarya</taxon>
        <taxon>Basidiomycota</taxon>
        <taxon>Agaricomycotina</taxon>
        <taxon>Agaricomycetes</taxon>
        <taxon>Cantharellales</taxon>
        <taxon>Ceratobasidiaceae</taxon>
        <taxon>Rhizoctonia</taxon>
    </lineage>
</organism>
<proteinExistence type="predicted"/>
<dbReference type="HOGENOM" id="CLU_883252_0_0_1"/>
<evidence type="ECO:0000256" key="1">
    <source>
        <dbReference type="SAM" id="MobiDB-lite"/>
    </source>
</evidence>
<comment type="caution">
    <text evidence="2">The sequence shown here is derived from an EMBL/GenBank/DDBJ whole genome shotgun (WGS) entry which is preliminary data.</text>
</comment>
<gene>
    <name evidence="2" type="ORF">V565_151640</name>
</gene>
<feature type="region of interest" description="Disordered" evidence="1">
    <location>
        <begin position="184"/>
        <end position="204"/>
    </location>
</feature>
<evidence type="ECO:0000313" key="2">
    <source>
        <dbReference type="EMBL" id="KEP47553.1"/>
    </source>
</evidence>
<protein>
    <submittedName>
        <fullName evidence="2">Uncharacterized protein</fullName>
    </submittedName>
</protein>
<dbReference type="OrthoDB" id="3269148at2759"/>